<reference evidence="2" key="1">
    <citation type="submission" date="2019-04" db="EMBL/GenBank/DDBJ databases">
        <title>Friends and foes A comparative genomics studyof 23 Aspergillus species from section Flavi.</title>
        <authorList>
            <consortium name="DOE Joint Genome Institute"/>
            <person name="Kjaerbolling I."/>
            <person name="Vesth T."/>
            <person name="Frisvad J.C."/>
            <person name="Nybo J.L."/>
            <person name="Theobald S."/>
            <person name="Kildgaard S."/>
            <person name="Isbrandt T."/>
            <person name="Kuo A."/>
            <person name="Sato A."/>
            <person name="Lyhne E.K."/>
            <person name="Kogle M.E."/>
            <person name="Wiebenga A."/>
            <person name="Kun R.S."/>
            <person name="Lubbers R.J."/>
            <person name="Makela M.R."/>
            <person name="Barry K."/>
            <person name="Chovatia M."/>
            <person name="Clum A."/>
            <person name="Daum C."/>
            <person name="Haridas S."/>
            <person name="He G."/>
            <person name="LaButti K."/>
            <person name="Lipzen A."/>
            <person name="Mondo S."/>
            <person name="Riley R."/>
            <person name="Salamov A."/>
            <person name="Simmons B.A."/>
            <person name="Magnuson J.K."/>
            <person name="Henrissat B."/>
            <person name="Mortensen U.H."/>
            <person name="Larsen T.O."/>
            <person name="Devries R.P."/>
            <person name="Grigoriev I.V."/>
            <person name="Machida M."/>
            <person name="Baker S.E."/>
            <person name="Andersen M.R."/>
        </authorList>
    </citation>
    <scope>NUCLEOTIDE SEQUENCE [LARGE SCALE GENOMIC DNA]</scope>
    <source>
        <strain evidence="2">IBT 14317</strain>
    </source>
</reference>
<keyword evidence="1" id="KW-0472">Membrane</keyword>
<proteinExistence type="predicted"/>
<feature type="transmembrane region" description="Helical" evidence="1">
    <location>
        <begin position="19"/>
        <end position="38"/>
    </location>
</feature>
<dbReference type="AlphaFoldDB" id="A0A5N7C9C8"/>
<feature type="transmembrane region" description="Helical" evidence="1">
    <location>
        <begin position="50"/>
        <end position="73"/>
    </location>
</feature>
<organism evidence="2">
    <name type="scientific">Petromyces alliaceus</name>
    <name type="common">Aspergillus alliaceus</name>
    <dbReference type="NCBI Taxonomy" id="209559"/>
    <lineage>
        <taxon>Eukaryota</taxon>
        <taxon>Fungi</taxon>
        <taxon>Dikarya</taxon>
        <taxon>Ascomycota</taxon>
        <taxon>Pezizomycotina</taxon>
        <taxon>Eurotiomycetes</taxon>
        <taxon>Eurotiomycetidae</taxon>
        <taxon>Eurotiales</taxon>
        <taxon>Aspergillaceae</taxon>
        <taxon>Aspergillus</taxon>
        <taxon>Aspergillus subgen. Circumdati</taxon>
    </lineage>
</organism>
<protein>
    <submittedName>
        <fullName evidence="2">Uncharacterized protein</fullName>
    </submittedName>
</protein>
<evidence type="ECO:0000256" key="1">
    <source>
        <dbReference type="SAM" id="Phobius"/>
    </source>
</evidence>
<dbReference type="Proteomes" id="UP000326877">
    <property type="component" value="Unassembled WGS sequence"/>
</dbReference>
<sequence>MALDDARALPEDWPKGNKILVLILGALLALNSILGSSLPSGATWHSQTRFMSTTSCSLCFPTLSISLAIFSALSCLDR</sequence>
<name>A0A5N7C9C8_PETAA</name>
<accession>A0A5N7C9C8</accession>
<evidence type="ECO:0000313" key="2">
    <source>
        <dbReference type="EMBL" id="KAE8390736.1"/>
    </source>
</evidence>
<keyword evidence="1" id="KW-1133">Transmembrane helix</keyword>
<keyword evidence="1" id="KW-0812">Transmembrane</keyword>
<gene>
    <name evidence="2" type="ORF">BDV23DRAFT_154769</name>
</gene>
<dbReference type="EMBL" id="ML735252">
    <property type="protein sequence ID" value="KAE8390736.1"/>
    <property type="molecule type" value="Genomic_DNA"/>
</dbReference>